<reference evidence="3 4" key="1">
    <citation type="submission" date="2015-06" db="EMBL/GenBank/DDBJ databases">
        <title>Draft genome of the ant-associated black yeast Phialophora attae CBS 131958.</title>
        <authorList>
            <person name="Moreno L.F."/>
            <person name="Stielow B.J."/>
            <person name="de Hoog S."/>
            <person name="Vicente V.A."/>
            <person name="Weiss V.A."/>
            <person name="de Vries M."/>
            <person name="Cruz L.M."/>
            <person name="Souza E.M."/>
        </authorList>
    </citation>
    <scope>NUCLEOTIDE SEQUENCE [LARGE SCALE GENOMIC DNA]</scope>
    <source>
        <strain evidence="3 4">CBS 131958</strain>
    </source>
</reference>
<name>A0A0N1HY34_9EURO</name>
<keyword evidence="4" id="KW-1185">Reference proteome</keyword>
<evidence type="ECO:0000313" key="3">
    <source>
        <dbReference type="EMBL" id="KPI43145.1"/>
    </source>
</evidence>
<accession>A0A0N1HY34</accession>
<evidence type="ECO:0000256" key="1">
    <source>
        <dbReference type="SAM" id="MobiDB-lite"/>
    </source>
</evidence>
<evidence type="ECO:0000256" key="2">
    <source>
        <dbReference type="SAM" id="SignalP"/>
    </source>
</evidence>
<dbReference type="AlphaFoldDB" id="A0A0N1HY34"/>
<evidence type="ECO:0000313" key="4">
    <source>
        <dbReference type="Proteomes" id="UP000038010"/>
    </source>
</evidence>
<proteinExistence type="predicted"/>
<comment type="caution">
    <text evidence="3">The sequence shown here is derived from an EMBL/GenBank/DDBJ whole genome shotgun (WGS) entry which is preliminary data.</text>
</comment>
<feature type="compositionally biased region" description="Basic and acidic residues" evidence="1">
    <location>
        <begin position="104"/>
        <end position="113"/>
    </location>
</feature>
<dbReference type="VEuPathDB" id="FungiDB:AB675_2088"/>
<keyword evidence="2" id="KW-0732">Signal</keyword>
<protein>
    <submittedName>
        <fullName evidence="3">Uncharacterized protein</fullName>
    </submittedName>
</protein>
<gene>
    <name evidence="3" type="ORF">AB675_2088</name>
</gene>
<feature type="chain" id="PRO_5005873636" evidence="2">
    <location>
        <begin position="19"/>
        <end position="113"/>
    </location>
</feature>
<dbReference type="GeneID" id="28733910"/>
<feature type="region of interest" description="Disordered" evidence="1">
    <location>
        <begin position="43"/>
        <end position="113"/>
    </location>
</feature>
<feature type="signal peptide" evidence="2">
    <location>
        <begin position="1"/>
        <end position="18"/>
    </location>
</feature>
<dbReference type="EMBL" id="LFJN01000006">
    <property type="protein sequence ID" value="KPI43145.1"/>
    <property type="molecule type" value="Genomic_DNA"/>
</dbReference>
<dbReference type="RefSeq" id="XP_018003108.1">
    <property type="nucleotide sequence ID" value="XM_018142030.1"/>
</dbReference>
<dbReference type="Proteomes" id="UP000038010">
    <property type="component" value="Unassembled WGS sequence"/>
</dbReference>
<sequence>MQLTHLLFTLTTILLVAAATPLPVDGTIAVAGPVAAALAVREAAPAPEPIRKGHFGKADSSDSGEDKRNAMPEPIGKGHLGKDAGGAGAKKRDALPEPIGKGHLGKDGKDSSE</sequence>
<feature type="compositionally biased region" description="Basic and acidic residues" evidence="1">
    <location>
        <begin position="56"/>
        <end position="70"/>
    </location>
</feature>
<organism evidence="3 4">
    <name type="scientific">Cyphellophora attinorum</name>
    <dbReference type="NCBI Taxonomy" id="1664694"/>
    <lineage>
        <taxon>Eukaryota</taxon>
        <taxon>Fungi</taxon>
        <taxon>Dikarya</taxon>
        <taxon>Ascomycota</taxon>
        <taxon>Pezizomycotina</taxon>
        <taxon>Eurotiomycetes</taxon>
        <taxon>Chaetothyriomycetidae</taxon>
        <taxon>Chaetothyriales</taxon>
        <taxon>Cyphellophoraceae</taxon>
        <taxon>Cyphellophora</taxon>
    </lineage>
</organism>